<dbReference type="AlphaFoldDB" id="A0A853G008"/>
<keyword evidence="2" id="KW-0378">Hydrolase</keyword>
<dbReference type="GO" id="GO:0016787">
    <property type="term" value="F:hydrolase activity"/>
    <property type="evidence" value="ECO:0007669"/>
    <property type="project" value="UniProtKB-KW"/>
</dbReference>
<evidence type="ECO:0000313" key="2">
    <source>
        <dbReference type="EMBL" id="NYT49667.1"/>
    </source>
</evidence>
<dbReference type="InterPro" id="IPR000073">
    <property type="entry name" value="AB_hydrolase_1"/>
</dbReference>
<feature type="domain" description="AB hydrolase-1" evidence="1">
    <location>
        <begin position="29"/>
        <end position="131"/>
    </location>
</feature>
<gene>
    <name evidence="2" type="ORF">H0A72_10160</name>
</gene>
<dbReference type="RefSeq" id="WP_180154980.1">
    <property type="nucleotide sequence ID" value="NZ_JACCEM010000005.1"/>
</dbReference>
<dbReference type="SUPFAM" id="SSF53474">
    <property type="entry name" value="alpha/beta-Hydrolases"/>
    <property type="match status" value="1"/>
</dbReference>
<keyword evidence="3" id="KW-1185">Reference proteome</keyword>
<dbReference type="InterPro" id="IPR029058">
    <property type="entry name" value="AB_hydrolase_fold"/>
</dbReference>
<protein>
    <submittedName>
        <fullName evidence="2">Alpha/beta hydrolase</fullName>
    </submittedName>
</protein>
<dbReference type="EMBL" id="JACCEM010000005">
    <property type="protein sequence ID" value="NYT49667.1"/>
    <property type="molecule type" value="Genomic_DNA"/>
</dbReference>
<accession>A0A853G008</accession>
<dbReference type="Pfam" id="PF00561">
    <property type="entry name" value="Abhydrolase_1"/>
    <property type="match status" value="1"/>
</dbReference>
<dbReference type="PANTHER" id="PTHR43194">
    <property type="entry name" value="HYDROLASE ALPHA/BETA FOLD FAMILY"/>
    <property type="match status" value="1"/>
</dbReference>
<dbReference type="Gene3D" id="3.40.50.1820">
    <property type="entry name" value="alpha/beta hydrolase"/>
    <property type="match status" value="1"/>
</dbReference>
<dbReference type="Proteomes" id="UP000559809">
    <property type="component" value="Unassembled WGS sequence"/>
</dbReference>
<name>A0A853G008_9BURK</name>
<comment type="caution">
    <text evidence="2">The sequence shown here is derived from an EMBL/GenBank/DDBJ whole genome shotgun (WGS) entry which is preliminary data.</text>
</comment>
<reference evidence="2 3" key="1">
    <citation type="submission" date="2020-07" db="EMBL/GenBank/DDBJ databases">
        <title>Taxonomic revisions and descriptions of new bacterial species based on genomic comparisons in the high-G+C-content subgroup of the family Alcaligenaceae.</title>
        <authorList>
            <person name="Szabo A."/>
            <person name="Felfoldi T."/>
        </authorList>
    </citation>
    <scope>NUCLEOTIDE SEQUENCE [LARGE SCALE GENOMIC DNA]</scope>
    <source>
        <strain evidence="2 3">LMG 24012</strain>
    </source>
</reference>
<dbReference type="InterPro" id="IPR050228">
    <property type="entry name" value="Carboxylesterase_BioH"/>
</dbReference>
<evidence type="ECO:0000313" key="3">
    <source>
        <dbReference type="Proteomes" id="UP000559809"/>
    </source>
</evidence>
<evidence type="ECO:0000259" key="1">
    <source>
        <dbReference type="Pfam" id="PF00561"/>
    </source>
</evidence>
<dbReference type="PANTHER" id="PTHR43194:SF2">
    <property type="entry name" value="PEROXISOMAL MEMBRANE PROTEIN LPX1"/>
    <property type="match status" value="1"/>
</dbReference>
<sequence length="273" mass="29541">MSNQHIDGGHFRANGIRQHYLRCKGQGAPVVIVPGIVSPAALWMHVAEALADDGHDVWVVDVRGRGLSEQGPQLDYGLDVCADDLQAFLAAAGLQSPAVVGHSMGARIGARLAARSTAIGSLIMLDPPASAPGTRPYPIPAERTIAMVEAARRGEGDAYLRRPGVAPWPEPLLRQRAQWMASCDPRVIEAAYRDFHEQDIYDDVARANCEVTLVVATASGVINQEELARFQQSRPDLRVVRAEGAAHQLQAENTDLCLRVLRQVLPKGVRQAS</sequence>
<proteinExistence type="predicted"/>
<organism evidence="2 3">
    <name type="scientific">Parapusillimonas granuli</name>
    <dbReference type="NCBI Taxonomy" id="380911"/>
    <lineage>
        <taxon>Bacteria</taxon>
        <taxon>Pseudomonadati</taxon>
        <taxon>Pseudomonadota</taxon>
        <taxon>Betaproteobacteria</taxon>
        <taxon>Burkholderiales</taxon>
        <taxon>Alcaligenaceae</taxon>
        <taxon>Parapusillimonas</taxon>
    </lineage>
</organism>